<feature type="chain" id="PRO_5016954705" description="superoxide dismutase" evidence="5">
    <location>
        <begin position="29"/>
        <end position="302"/>
    </location>
</feature>
<dbReference type="Gene3D" id="1.10.287.990">
    <property type="entry name" value="Fe,Mn superoxide dismutase (SOD) domain"/>
    <property type="match status" value="1"/>
</dbReference>
<keyword evidence="9" id="KW-1185">Reference proteome</keyword>
<dbReference type="GO" id="GO:0005737">
    <property type="term" value="C:cytoplasm"/>
    <property type="evidence" value="ECO:0007669"/>
    <property type="project" value="TreeGrafter"/>
</dbReference>
<dbReference type="EC" id="1.15.1.1" evidence="2"/>
<dbReference type="Pfam" id="PF00081">
    <property type="entry name" value="Sod_Fe_N"/>
    <property type="match status" value="1"/>
</dbReference>
<dbReference type="InterPro" id="IPR019833">
    <property type="entry name" value="Mn/Fe_SOD_BS"/>
</dbReference>
<protein>
    <recommendedName>
        <fullName evidence="2">superoxide dismutase</fullName>
        <ecNumber evidence="2">1.15.1.1</ecNumber>
    </recommendedName>
</protein>
<evidence type="ECO:0000256" key="1">
    <source>
        <dbReference type="ARBA" id="ARBA00008714"/>
    </source>
</evidence>
<feature type="domain" description="Manganese/iron superoxide dismutase C-terminal" evidence="7">
    <location>
        <begin position="137"/>
        <end position="249"/>
    </location>
</feature>
<sequence length="302" mass="31438">MARIISYMNRFVIVAAAASALLACSAQAQIQQVALPYALDALEPEIDNATMNFHYGTHYATYVNNTLAALKNATDSGVRLPVATSNLTALISSIKRLPSPLNTTIRNQGGGAWNHALYFKHLTPPGSPATQSTAISAPLRDAINANFGSVDNMTAALSAAAGKVFGSGWAWLCYTGNSSADLAITTTPNQDNPLMGQLPGAPAVSAAGCTPILGIDVWEHAYYLKHGPKRPAYLESFWKVLNWQQVSKNYDSAVQGLELDLSEAAPRALEAPSKAVSAGSSSSGSAGFGAMAAAAAALLAVV</sequence>
<dbReference type="PANTHER" id="PTHR43595">
    <property type="entry name" value="37S RIBOSOMAL PROTEIN S26, MITOCHONDRIAL"/>
    <property type="match status" value="1"/>
</dbReference>
<evidence type="ECO:0000313" key="8">
    <source>
        <dbReference type="EMBL" id="SZX67541.1"/>
    </source>
</evidence>
<dbReference type="PRINTS" id="PR01703">
    <property type="entry name" value="MNSODISMTASE"/>
</dbReference>
<dbReference type="PANTHER" id="PTHR43595:SF2">
    <property type="entry name" value="SMALL RIBOSOMAL SUBUNIT PROTEIN MS42"/>
    <property type="match status" value="1"/>
</dbReference>
<feature type="domain" description="Manganese/iron superoxide dismutase N-terminal" evidence="6">
    <location>
        <begin position="34"/>
        <end position="122"/>
    </location>
</feature>
<dbReference type="InterPro" id="IPR019831">
    <property type="entry name" value="Mn/Fe_SOD_N"/>
</dbReference>
<dbReference type="STRING" id="3088.A0A383VQT5"/>
<dbReference type="InterPro" id="IPR019832">
    <property type="entry name" value="Mn/Fe_SOD_C"/>
</dbReference>
<dbReference type="SUPFAM" id="SSF54719">
    <property type="entry name" value="Fe,Mn superoxide dismutase (SOD), C-terminal domain"/>
    <property type="match status" value="1"/>
</dbReference>
<evidence type="ECO:0000259" key="7">
    <source>
        <dbReference type="Pfam" id="PF02777"/>
    </source>
</evidence>
<evidence type="ECO:0000256" key="5">
    <source>
        <dbReference type="SAM" id="SignalP"/>
    </source>
</evidence>
<accession>A0A383VQT5</accession>
<evidence type="ECO:0000256" key="4">
    <source>
        <dbReference type="ARBA" id="ARBA00023002"/>
    </source>
</evidence>
<feature type="signal peptide" evidence="5">
    <location>
        <begin position="1"/>
        <end position="28"/>
    </location>
</feature>
<name>A0A383VQT5_TETOB</name>
<dbReference type="EMBL" id="FNXT01000803">
    <property type="protein sequence ID" value="SZX67541.1"/>
    <property type="molecule type" value="Genomic_DNA"/>
</dbReference>
<dbReference type="GO" id="GO:0046872">
    <property type="term" value="F:metal ion binding"/>
    <property type="evidence" value="ECO:0007669"/>
    <property type="project" value="UniProtKB-KW"/>
</dbReference>
<dbReference type="SUPFAM" id="SSF46609">
    <property type="entry name" value="Fe,Mn superoxide dismutase (SOD), N-terminal domain"/>
    <property type="match status" value="1"/>
</dbReference>
<dbReference type="PROSITE" id="PS51257">
    <property type="entry name" value="PROKAR_LIPOPROTEIN"/>
    <property type="match status" value="1"/>
</dbReference>
<organism evidence="8 9">
    <name type="scientific">Tetradesmus obliquus</name>
    <name type="common">Green alga</name>
    <name type="synonym">Acutodesmus obliquus</name>
    <dbReference type="NCBI Taxonomy" id="3088"/>
    <lineage>
        <taxon>Eukaryota</taxon>
        <taxon>Viridiplantae</taxon>
        <taxon>Chlorophyta</taxon>
        <taxon>core chlorophytes</taxon>
        <taxon>Chlorophyceae</taxon>
        <taxon>CS clade</taxon>
        <taxon>Sphaeropleales</taxon>
        <taxon>Scenedesmaceae</taxon>
        <taxon>Tetradesmus</taxon>
    </lineage>
</organism>
<dbReference type="Pfam" id="PF02777">
    <property type="entry name" value="Sod_Fe_C"/>
    <property type="match status" value="1"/>
</dbReference>
<reference evidence="8 9" key="1">
    <citation type="submission" date="2016-10" db="EMBL/GenBank/DDBJ databases">
        <authorList>
            <person name="Cai Z."/>
        </authorList>
    </citation>
    <scope>NUCLEOTIDE SEQUENCE [LARGE SCALE GENOMIC DNA]</scope>
</reference>
<dbReference type="InterPro" id="IPR001189">
    <property type="entry name" value="Mn/Fe_SOD"/>
</dbReference>
<keyword evidence="4" id="KW-0560">Oxidoreductase</keyword>
<dbReference type="InterPro" id="IPR036314">
    <property type="entry name" value="SOD_C_sf"/>
</dbReference>
<dbReference type="Gene3D" id="3.55.40.20">
    <property type="entry name" value="Iron/manganese superoxide dismutase, C-terminal domain"/>
    <property type="match status" value="1"/>
</dbReference>
<evidence type="ECO:0000259" key="6">
    <source>
        <dbReference type="Pfam" id="PF00081"/>
    </source>
</evidence>
<evidence type="ECO:0000256" key="3">
    <source>
        <dbReference type="ARBA" id="ARBA00022723"/>
    </source>
</evidence>
<dbReference type="PROSITE" id="PS00088">
    <property type="entry name" value="SOD_MN"/>
    <property type="match status" value="1"/>
</dbReference>
<proteinExistence type="inferred from homology"/>
<keyword evidence="3" id="KW-0479">Metal-binding</keyword>
<dbReference type="Proteomes" id="UP000256970">
    <property type="component" value="Unassembled WGS sequence"/>
</dbReference>
<evidence type="ECO:0000256" key="2">
    <source>
        <dbReference type="ARBA" id="ARBA00012682"/>
    </source>
</evidence>
<comment type="similarity">
    <text evidence="1">Belongs to the iron/manganese superoxide dismutase family.</text>
</comment>
<evidence type="ECO:0000313" key="9">
    <source>
        <dbReference type="Proteomes" id="UP000256970"/>
    </source>
</evidence>
<gene>
    <name evidence="8" type="ORF">BQ4739_LOCUS7928</name>
</gene>
<dbReference type="InterPro" id="IPR036324">
    <property type="entry name" value="Mn/Fe_SOD_N_sf"/>
</dbReference>
<keyword evidence="5" id="KW-0732">Signal</keyword>
<dbReference type="AlphaFoldDB" id="A0A383VQT5"/>
<dbReference type="GO" id="GO:0004784">
    <property type="term" value="F:superoxide dismutase activity"/>
    <property type="evidence" value="ECO:0007669"/>
    <property type="project" value="UniProtKB-EC"/>
</dbReference>